<dbReference type="STRING" id="688867.SAMN05660236_4224"/>
<proteinExistence type="predicted"/>
<gene>
    <name evidence="1" type="ORF">SAMN05660236_4224</name>
</gene>
<evidence type="ECO:0000313" key="2">
    <source>
        <dbReference type="Proteomes" id="UP000190961"/>
    </source>
</evidence>
<reference evidence="1 2" key="1">
    <citation type="submission" date="2017-02" db="EMBL/GenBank/DDBJ databases">
        <authorList>
            <person name="Peterson S.W."/>
        </authorList>
    </citation>
    <scope>NUCLEOTIDE SEQUENCE [LARGE SCALE GENOMIC DNA]</scope>
    <source>
        <strain evidence="1 2">DSM 25262</strain>
    </source>
</reference>
<dbReference type="OrthoDB" id="939956at2"/>
<dbReference type="AlphaFoldDB" id="A0A1T5M2W9"/>
<protein>
    <recommendedName>
        <fullName evidence="3">DUF3575 domain-containing protein</fullName>
    </recommendedName>
</protein>
<evidence type="ECO:0000313" key="1">
    <source>
        <dbReference type="EMBL" id="SKC82592.1"/>
    </source>
</evidence>
<keyword evidence="2" id="KW-1185">Reference proteome</keyword>
<accession>A0A1T5M2W9</accession>
<organism evidence="1 2">
    <name type="scientific">Ohtaekwangia koreensis</name>
    <dbReference type="NCBI Taxonomy" id="688867"/>
    <lineage>
        <taxon>Bacteria</taxon>
        <taxon>Pseudomonadati</taxon>
        <taxon>Bacteroidota</taxon>
        <taxon>Cytophagia</taxon>
        <taxon>Cytophagales</taxon>
        <taxon>Fulvivirgaceae</taxon>
        <taxon>Ohtaekwangia</taxon>
    </lineage>
</organism>
<dbReference type="EMBL" id="FUZU01000003">
    <property type="protein sequence ID" value="SKC82592.1"/>
    <property type="molecule type" value="Genomic_DNA"/>
</dbReference>
<sequence>MRYISLLVVLIVSAASVYSQDSLGYKRLVPNHAFKFSPFHLINFYPTLEFSYEKKLTKVFTAQVEYGYILDYPGNNDESYKDKRGYKMKVELRRYFAPVVYRNLIFYGAAEFYWNDVDFDRLFSQQECFGLDCDHAIIRYSYYPVRYNEQGFSLKFGLVKYFFTNFFMDVNSGWSMRFIDYDAFMPNGVAAFPEGDVEDFMFDIPNEEDRVVPSPVLGIRIGYRFR</sequence>
<evidence type="ECO:0008006" key="3">
    <source>
        <dbReference type="Google" id="ProtNLM"/>
    </source>
</evidence>
<dbReference type="Proteomes" id="UP000190961">
    <property type="component" value="Unassembled WGS sequence"/>
</dbReference>
<dbReference type="RefSeq" id="WP_079688768.1">
    <property type="nucleotide sequence ID" value="NZ_FUZU01000003.1"/>
</dbReference>
<name>A0A1T5M2W9_9BACT</name>